<dbReference type="eggNOG" id="ENOG502SB42">
    <property type="taxonomic scope" value="Eukaryota"/>
</dbReference>
<organism evidence="3">
    <name type="scientific">Oryza brachyantha</name>
    <name type="common">malo sina</name>
    <dbReference type="NCBI Taxonomy" id="4533"/>
    <lineage>
        <taxon>Eukaryota</taxon>
        <taxon>Viridiplantae</taxon>
        <taxon>Streptophyta</taxon>
        <taxon>Embryophyta</taxon>
        <taxon>Tracheophyta</taxon>
        <taxon>Spermatophyta</taxon>
        <taxon>Magnoliopsida</taxon>
        <taxon>Liliopsida</taxon>
        <taxon>Poales</taxon>
        <taxon>Poaceae</taxon>
        <taxon>BOP clade</taxon>
        <taxon>Oryzoideae</taxon>
        <taxon>Oryzeae</taxon>
        <taxon>Oryzinae</taxon>
        <taxon>Oryza</taxon>
    </lineage>
</organism>
<keyword evidence="1" id="KW-0808">Transferase</keyword>
<dbReference type="AlphaFoldDB" id="J3MQT2"/>
<dbReference type="InterPro" id="IPR023213">
    <property type="entry name" value="CAT-like_dom_sf"/>
</dbReference>
<reference evidence="3" key="1">
    <citation type="journal article" date="2013" name="Nat. Commun.">
        <title>Whole-genome sequencing of Oryza brachyantha reveals mechanisms underlying Oryza genome evolution.</title>
        <authorList>
            <person name="Chen J."/>
            <person name="Huang Q."/>
            <person name="Gao D."/>
            <person name="Wang J."/>
            <person name="Lang Y."/>
            <person name="Liu T."/>
            <person name="Li B."/>
            <person name="Bai Z."/>
            <person name="Luis Goicoechea J."/>
            <person name="Liang C."/>
            <person name="Chen C."/>
            <person name="Zhang W."/>
            <person name="Sun S."/>
            <person name="Liao Y."/>
            <person name="Zhang X."/>
            <person name="Yang L."/>
            <person name="Song C."/>
            <person name="Wang M."/>
            <person name="Shi J."/>
            <person name="Liu G."/>
            <person name="Liu J."/>
            <person name="Zhou H."/>
            <person name="Zhou W."/>
            <person name="Yu Q."/>
            <person name="An N."/>
            <person name="Chen Y."/>
            <person name="Cai Q."/>
            <person name="Wang B."/>
            <person name="Liu B."/>
            <person name="Min J."/>
            <person name="Huang Y."/>
            <person name="Wu H."/>
            <person name="Li Z."/>
            <person name="Zhang Y."/>
            <person name="Yin Y."/>
            <person name="Song W."/>
            <person name="Jiang J."/>
            <person name="Jackson S.A."/>
            <person name="Wing R.A."/>
            <person name="Wang J."/>
            <person name="Chen M."/>
        </authorList>
    </citation>
    <scope>NUCLEOTIDE SEQUENCE [LARGE SCALE GENOMIC DNA]</scope>
    <source>
        <strain evidence="3">cv. IRGC 101232</strain>
    </source>
</reference>
<dbReference type="GO" id="GO:0050734">
    <property type="term" value="F:hydroxycinnamoyltransferase activity"/>
    <property type="evidence" value="ECO:0007669"/>
    <property type="project" value="UniProtKB-ARBA"/>
</dbReference>
<evidence type="ECO:0000313" key="3">
    <source>
        <dbReference type="EnsemblPlants" id="OB08G14610.1"/>
    </source>
</evidence>
<dbReference type="Proteomes" id="UP000006038">
    <property type="component" value="Chromosome 8"/>
</dbReference>
<keyword evidence="2" id="KW-0012">Acyltransferase</keyword>
<name>J3MQT2_ORYBR</name>
<dbReference type="InterPro" id="IPR051504">
    <property type="entry name" value="Plant_metabolite_acyltrans"/>
</dbReference>
<dbReference type="Gramene" id="OB08G14610.1">
    <property type="protein sequence ID" value="OB08G14610.1"/>
    <property type="gene ID" value="OB08G14610"/>
</dbReference>
<evidence type="ECO:0000313" key="4">
    <source>
        <dbReference type="Proteomes" id="UP000006038"/>
    </source>
</evidence>
<sequence>MGSPVTKPHYSREDAIPNQDGGELARRMLNMVAPKLPEASGEYDYSQRFRLARRTFCLGADGIRALKRRIDEMASAEAAAAAEHKPVSTFVALAAMGWVAFVRSKGLAAGEDTYLIFLADLRARLDPRVGDGYLGNCVRMCLASCPDAA</sequence>
<evidence type="ECO:0000256" key="1">
    <source>
        <dbReference type="ARBA" id="ARBA00022679"/>
    </source>
</evidence>
<dbReference type="PANTHER" id="PTHR31625">
    <property type="match status" value="1"/>
</dbReference>
<dbReference type="Gene3D" id="3.30.559.10">
    <property type="entry name" value="Chloramphenicol acetyltransferase-like domain"/>
    <property type="match status" value="1"/>
</dbReference>
<protein>
    <submittedName>
        <fullName evidence="3">Uncharacterized protein</fullName>
    </submittedName>
</protein>
<reference evidence="3" key="2">
    <citation type="submission" date="2013-04" db="UniProtKB">
        <authorList>
            <consortium name="EnsemblPlants"/>
        </authorList>
    </citation>
    <scope>IDENTIFICATION</scope>
</reference>
<dbReference type="Pfam" id="PF02458">
    <property type="entry name" value="Transferase"/>
    <property type="match status" value="1"/>
</dbReference>
<proteinExistence type="predicted"/>
<dbReference type="EnsemblPlants" id="OB08G14610.1">
    <property type="protein sequence ID" value="OB08G14610.1"/>
    <property type="gene ID" value="OB08G14610"/>
</dbReference>
<evidence type="ECO:0000256" key="2">
    <source>
        <dbReference type="ARBA" id="ARBA00023315"/>
    </source>
</evidence>
<keyword evidence="4" id="KW-1185">Reference proteome</keyword>
<dbReference type="HOGENOM" id="CLU_1811165_0_0_1"/>
<accession>J3MQT2</accession>